<sequence length="153" mass="17737">MTNIILFRINLNNTCFLFRIILSLQFKTKRVSLFRNTYIIKLFSFIGLSIILLNLANKSVYTHIHLTKTGELVIHAHPFNQQDDNSPIKSHHHTALEFLTLSAFDIFTLTVFMFSALVVAQVILSKNYFFKTVVKQTHLFYSKNKSPPLEIAF</sequence>
<evidence type="ECO:0000256" key="1">
    <source>
        <dbReference type="SAM" id="Phobius"/>
    </source>
</evidence>
<feature type="transmembrane region" description="Helical" evidence="1">
    <location>
        <begin position="38"/>
        <end position="56"/>
    </location>
</feature>
<name>A0A1H3GAT8_9FLAO</name>
<protein>
    <submittedName>
        <fullName evidence="2">Uncharacterized protein</fullName>
    </submittedName>
</protein>
<keyword evidence="1" id="KW-0472">Membrane</keyword>
<dbReference type="Proteomes" id="UP000199595">
    <property type="component" value="Unassembled WGS sequence"/>
</dbReference>
<proteinExistence type="predicted"/>
<evidence type="ECO:0000313" key="3">
    <source>
        <dbReference type="Proteomes" id="UP000199595"/>
    </source>
</evidence>
<reference evidence="2 3" key="1">
    <citation type="submission" date="2016-10" db="EMBL/GenBank/DDBJ databases">
        <authorList>
            <person name="de Groot N.N."/>
        </authorList>
    </citation>
    <scope>NUCLEOTIDE SEQUENCE [LARGE SCALE GENOMIC DNA]</scope>
    <source>
        <strain evidence="2 3">DSM 24956</strain>
    </source>
</reference>
<gene>
    <name evidence="2" type="ORF">SAMN05444411_11379</name>
</gene>
<evidence type="ECO:0000313" key="2">
    <source>
        <dbReference type="EMBL" id="SDX99624.1"/>
    </source>
</evidence>
<dbReference type="AlphaFoldDB" id="A0A1H3GAT8"/>
<feature type="transmembrane region" description="Helical" evidence="1">
    <location>
        <begin position="106"/>
        <end position="124"/>
    </location>
</feature>
<organism evidence="2 3">
    <name type="scientific">Lutibacter oricola</name>
    <dbReference type="NCBI Taxonomy" id="762486"/>
    <lineage>
        <taxon>Bacteria</taxon>
        <taxon>Pseudomonadati</taxon>
        <taxon>Bacteroidota</taxon>
        <taxon>Flavobacteriia</taxon>
        <taxon>Flavobacteriales</taxon>
        <taxon>Flavobacteriaceae</taxon>
        <taxon>Lutibacter</taxon>
    </lineage>
</organism>
<keyword evidence="1" id="KW-1133">Transmembrane helix</keyword>
<dbReference type="EMBL" id="FNNJ01000013">
    <property type="protein sequence ID" value="SDX99624.1"/>
    <property type="molecule type" value="Genomic_DNA"/>
</dbReference>
<keyword evidence="1" id="KW-0812">Transmembrane</keyword>
<dbReference type="STRING" id="762486.SAMN05444411_11379"/>
<accession>A0A1H3GAT8</accession>
<keyword evidence="3" id="KW-1185">Reference proteome</keyword>